<dbReference type="PROSITE" id="PS00455">
    <property type="entry name" value="AMP_BINDING"/>
    <property type="match status" value="1"/>
</dbReference>
<reference evidence="7" key="1">
    <citation type="submission" date="2021-03" db="EMBL/GenBank/DDBJ databases">
        <authorList>
            <person name="Wang G."/>
        </authorList>
    </citation>
    <scope>NUCLEOTIDE SEQUENCE</scope>
    <source>
        <strain evidence="7">KCTC 12899</strain>
    </source>
</reference>
<keyword evidence="2" id="KW-0596">Phosphopantetheine</keyword>
<keyword evidence="8" id="KW-1185">Reference proteome</keyword>
<dbReference type="InterPro" id="IPR036736">
    <property type="entry name" value="ACP-like_sf"/>
</dbReference>
<dbReference type="FunFam" id="3.40.50.980:FF:000001">
    <property type="entry name" value="Non-ribosomal peptide synthetase"/>
    <property type="match status" value="1"/>
</dbReference>
<keyword evidence="5" id="KW-0175">Coiled coil</keyword>
<dbReference type="GO" id="GO:0044550">
    <property type="term" value="P:secondary metabolite biosynthetic process"/>
    <property type="evidence" value="ECO:0007669"/>
    <property type="project" value="TreeGrafter"/>
</dbReference>
<evidence type="ECO:0000256" key="5">
    <source>
        <dbReference type="SAM" id="Coils"/>
    </source>
</evidence>
<dbReference type="RefSeq" id="WP_207860671.1">
    <property type="nucleotide sequence ID" value="NZ_JAFREP010000019.1"/>
</dbReference>
<dbReference type="Pfam" id="PF13193">
    <property type="entry name" value="AMP-binding_C"/>
    <property type="match status" value="1"/>
</dbReference>
<dbReference type="CDD" id="cd05930">
    <property type="entry name" value="A_NRPS"/>
    <property type="match status" value="1"/>
</dbReference>
<dbReference type="Gene3D" id="3.30.300.30">
    <property type="match status" value="1"/>
</dbReference>
<dbReference type="InterPro" id="IPR020806">
    <property type="entry name" value="PKS_PP-bd"/>
</dbReference>
<dbReference type="EMBL" id="JAFREP010000019">
    <property type="protein sequence ID" value="MBO1320716.1"/>
    <property type="molecule type" value="Genomic_DNA"/>
</dbReference>
<feature type="domain" description="Carrier" evidence="6">
    <location>
        <begin position="515"/>
        <end position="590"/>
    </location>
</feature>
<evidence type="ECO:0000256" key="4">
    <source>
        <dbReference type="ARBA" id="ARBA00022898"/>
    </source>
</evidence>
<dbReference type="InterPro" id="IPR004839">
    <property type="entry name" value="Aminotransferase_I/II_large"/>
</dbReference>
<dbReference type="Pfam" id="PF00550">
    <property type="entry name" value="PP-binding"/>
    <property type="match status" value="1"/>
</dbReference>
<dbReference type="GO" id="GO:0031177">
    <property type="term" value="F:phosphopantetheine binding"/>
    <property type="evidence" value="ECO:0007669"/>
    <property type="project" value="InterPro"/>
</dbReference>
<dbReference type="InterPro" id="IPR015422">
    <property type="entry name" value="PyrdxlP-dep_Trfase_small"/>
</dbReference>
<evidence type="ECO:0000256" key="2">
    <source>
        <dbReference type="ARBA" id="ARBA00022450"/>
    </source>
</evidence>
<keyword evidence="4" id="KW-0663">Pyridoxal phosphate</keyword>
<dbReference type="InterPro" id="IPR042099">
    <property type="entry name" value="ANL_N_sf"/>
</dbReference>
<dbReference type="SUPFAM" id="SSF53383">
    <property type="entry name" value="PLP-dependent transferases"/>
    <property type="match status" value="1"/>
</dbReference>
<dbReference type="GO" id="GO:0043041">
    <property type="term" value="P:amino acid activation for nonribosomal peptide biosynthetic process"/>
    <property type="evidence" value="ECO:0007669"/>
    <property type="project" value="TreeGrafter"/>
</dbReference>
<organism evidence="7 8">
    <name type="scientific">Acanthopleuribacter pedis</name>
    <dbReference type="NCBI Taxonomy" id="442870"/>
    <lineage>
        <taxon>Bacteria</taxon>
        <taxon>Pseudomonadati</taxon>
        <taxon>Acidobacteriota</taxon>
        <taxon>Holophagae</taxon>
        <taxon>Acanthopleuribacterales</taxon>
        <taxon>Acanthopleuribacteraceae</taxon>
        <taxon>Acanthopleuribacter</taxon>
    </lineage>
</organism>
<dbReference type="Gene3D" id="1.10.1200.10">
    <property type="entry name" value="ACP-like"/>
    <property type="match status" value="1"/>
</dbReference>
<dbReference type="InterPro" id="IPR045851">
    <property type="entry name" value="AMP-bd_C_sf"/>
</dbReference>
<sequence length="1166" mass="125615">MNEPSRHSAETPNTIIARIEHQTRNHACKTAVIDGETRISYDQLWARAGAVAHELRRRGIQPGALVGVCMHRTWDLIATLCGVLRAGCAYVPLDPAYPRERVRYMLEHARASAVCVGDQTTADLCAGAAGCITTDAGPAGDGGPLPGPAPNDPAYVIYTSGSTGKPKGVVVEHQQVVAMSHALDLLIDQQERDGMLAAASVCFDTSVMETLGILSLGGTMILAENALALPTLPAADQVKACVMVPSAMQALLRTHRLPQNIRCVLFGGEALKPALVRQIHALPQQPRVVNCYGPTEDTVFSTTARVPVGAKVVTIGTSVPGSRAYILDENQAPVPVGQPGELYLAGTKLARGYLHDPAQTAARFVTTTHETIPETRLYRTGDLCQWLANGEIAFLGRVDQQVKIRGYRIELGEVETTLERMPGVDAAAAAALDGGVGQKLLTVYVVCRDQTITAERVKHYLAQRLPSYMVPKLVMQLDSLPLLPNDKLDRKRLPDLNQVRAASAAMAAAEKTEPHPWLGLVQSTVAELLNIKDAAVISPDQSFDSLGLDSLTIPELSSRLTRALGRKLPYEAIFKHPTPKALAHFIQHHEAGGEVHPYTPITGQVASNTLADFQGHIQSSHPTFQAAKVNAWSATDKAKLVGEVLKMVNDRRRNPYSKVIRTGSAGRGTVSDAYTSEEREAVIWTTNLYLGMNRDQTVINEARTALEQFGTGMGTSAAASGMTDLHLAFENEFAELTGKPSACLFPTGYTANVGVIAGLLGKNDVVVLDQLCHASIVDGARLCGATVRTFKHNDPADLAAVLESEVSPYRTVLVVFEGVYSMGEGAAPVAELVHTAKHYGALVLVDEAHSFGFYGERGAGICAAQGVTEQVDFIMTTLSKALGSLGGVIAASREHVDLLKSASRAYIFQASVSPADMAAALTALRRLSSDDTPRERLWDTTRYMRRRFSEAGYDLGTGDGPIVTPHFGDKDKLYGLVQGMFERGVQTSAVTYPIVESGRGRLRLICSAAHTREDVDKTLAALQDAEREYDQRQRVEQPSEEHDIGDLGRIEDWATALATYVRDLMQEGAPPIPNLAVTIAMPGEQAPVSFLIQDQDISLGTLDRPEVPTCTLRLTQANAVTALCDFDVQGLLQQICDGSCVLSGAVEPFVWLMGRLVDCNQTKQTV</sequence>
<evidence type="ECO:0000313" key="8">
    <source>
        <dbReference type="Proteomes" id="UP000664417"/>
    </source>
</evidence>
<dbReference type="CDD" id="cd06454">
    <property type="entry name" value="KBL_like"/>
    <property type="match status" value="1"/>
</dbReference>
<dbReference type="NCBIfam" id="TIGR01733">
    <property type="entry name" value="AA-adenyl-dom"/>
    <property type="match status" value="1"/>
</dbReference>
<dbReference type="GO" id="GO:0016740">
    <property type="term" value="F:transferase activity"/>
    <property type="evidence" value="ECO:0007669"/>
    <property type="project" value="InterPro"/>
</dbReference>
<comment type="caution">
    <text evidence="7">The sequence shown here is derived from an EMBL/GenBank/DDBJ whole genome shotgun (WGS) entry which is preliminary data.</text>
</comment>
<dbReference type="InterPro" id="IPR020459">
    <property type="entry name" value="AMP-binding"/>
</dbReference>
<dbReference type="AlphaFoldDB" id="A0A8J7Q8W7"/>
<proteinExistence type="predicted"/>
<keyword evidence="3" id="KW-0597">Phosphoprotein</keyword>
<dbReference type="PROSITE" id="PS50075">
    <property type="entry name" value="CARRIER"/>
    <property type="match status" value="1"/>
</dbReference>
<dbReference type="InterPro" id="IPR010071">
    <property type="entry name" value="AA_adenyl_dom"/>
</dbReference>
<dbReference type="GO" id="GO:0005737">
    <property type="term" value="C:cytoplasm"/>
    <property type="evidence" value="ECO:0007669"/>
    <property type="project" value="TreeGrafter"/>
</dbReference>
<feature type="coiled-coil region" evidence="5">
    <location>
        <begin position="1008"/>
        <end position="1035"/>
    </location>
</feature>
<gene>
    <name evidence="7" type="ORF">J3U88_19715</name>
</gene>
<dbReference type="Proteomes" id="UP000664417">
    <property type="component" value="Unassembled WGS sequence"/>
</dbReference>
<dbReference type="PANTHER" id="PTHR45527">
    <property type="entry name" value="NONRIBOSOMAL PEPTIDE SYNTHETASE"/>
    <property type="match status" value="1"/>
</dbReference>
<dbReference type="InterPro" id="IPR001917">
    <property type="entry name" value="Aminotrans_II_pyridoxalP_BS"/>
</dbReference>
<dbReference type="Pfam" id="PF00155">
    <property type="entry name" value="Aminotran_1_2"/>
    <property type="match status" value="1"/>
</dbReference>
<evidence type="ECO:0000259" key="6">
    <source>
        <dbReference type="PROSITE" id="PS50075"/>
    </source>
</evidence>
<dbReference type="Gene3D" id="3.40.50.12780">
    <property type="entry name" value="N-terminal domain of ligase-like"/>
    <property type="match status" value="1"/>
</dbReference>
<comment type="cofactor">
    <cofactor evidence="1">
        <name>pyridoxal 5'-phosphate</name>
        <dbReference type="ChEBI" id="CHEBI:597326"/>
    </cofactor>
</comment>
<dbReference type="Pfam" id="PF00501">
    <property type="entry name" value="AMP-binding"/>
    <property type="match status" value="1"/>
</dbReference>
<dbReference type="Gene3D" id="3.40.640.10">
    <property type="entry name" value="Type I PLP-dependent aspartate aminotransferase-like (Major domain)"/>
    <property type="match status" value="1"/>
</dbReference>
<dbReference type="InterPro" id="IPR000873">
    <property type="entry name" value="AMP-dep_synth/lig_dom"/>
</dbReference>
<name>A0A8J7Q8W7_9BACT</name>
<dbReference type="SMART" id="SM00823">
    <property type="entry name" value="PKS_PP"/>
    <property type="match status" value="1"/>
</dbReference>
<dbReference type="PROSITE" id="PS00599">
    <property type="entry name" value="AA_TRANSFER_CLASS_2"/>
    <property type="match status" value="1"/>
</dbReference>
<dbReference type="InterPro" id="IPR025110">
    <property type="entry name" value="AMP-bd_C"/>
</dbReference>
<accession>A0A8J7Q8W7</accession>
<dbReference type="SUPFAM" id="SSF56801">
    <property type="entry name" value="Acetyl-CoA synthetase-like"/>
    <property type="match status" value="1"/>
</dbReference>
<protein>
    <submittedName>
        <fullName evidence="7">Amino acid adenylation domain-containing protein</fullName>
    </submittedName>
</protein>
<evidence type="ECO:0000256" key="3">
    <source>
        <dbReference type="ARBA" id="ARBA00022553"/>
    </source>
</evidence>
<dbReference type="SUPFAM" id="SSF47336">
    <property type="entry name" value="ACP-like"/>
    <property type="match status" value="1"/>
</dbReference>
<evidence type="ECO:0000313" key="7">
    <source>
        <dbReference type="EMBL" id="MBO1320716.1"/>
    </source>
</evidence>
<dbReference type="InterPro" id="IPR015424">
    <property type="entry name" value="PyrdxlP-dep_Trfase"/>
</dbReference>
<dbReference type="Gene3D" id="3.90.1150.10">
    <property type="entry name" value="Aspartate Aminotransferase, domain 1"/>
    <property type="match status" value="1"/>
</dbReference>
<dbReference type="PANTHER" id="PTHR45527:SF1">
    <property type="entry name" value="FATTY ACID SYNTHASE"/>
    <property type="match status" value="1"/>
</dbReference>
<dbReference type="PRINTS" id="PR00154">
    <property type="entry name" value="AMPBINDING"/>
</dbReference>
<evidence type="ECO:0000256" key="1">
    <source>
        <dbReference type="ARBA" id="ARBA00001933"/>
    </source>
</evidence>
<dbReference type="InterPro" id="IPR015421">
    <property type="entry name" value="PyrdxlP-dep_Trfase_major"/>
</dbReference>
<dbReference type="GO" id="GO:0030170">
    <property type="term" value="F:pyridoxal phosphate binding"/>
    <property type="evidence" value="ECO:0007669"/>
    <property type="project" value="InterPro"/>
</dbReference>
<dbReference type="InterPro" id="IPR020845">
    <property type="entry name" value="AMP-binding_CS"/>
</dbReference>
<dbReference type="InterPro" id="IPR009081">
    <property type="entry name" value="PP-bd_ACP"/>
</dbReference>